<dbReference type="GO" id="GO:0006511">
    <property type="term" value="P:ubiquitin-dependent protein catabolic process"/>
    <property type="evidence" value="ECO:0007669"/>
    <property type="project" value="TreeGrafter"/>
</dbReference>
<evidence type="ECO:0000313" key="4">
    <source>
        <dbReference type="Proteomes" id="UP000797356"/>
    </source>
</evidence>
<name>A0A8K0N4X2_COCNU</name>
<comment type="caution">
    <text evidence="3">The sequence shown here is derived from an EMBL/GenBank/DDBJ whole genome shotgun (WGS) entry which is preliminary data.</text>
</comment>
<dbReference type="PROSITE" id="PS50089">
    <property type="entry name" value="ZF_RING_2"/>
    <property type="match status" value="1"/>
</dbReference>
<keyword evidence="1" id="KW-0479">Metal-binding</keyword>
<evidence type="ECO:0000313" key="3">
    <source>
        <dbReference type="EMBL" id="KAG1354124.1"/>
    </source>
</evidence>
<dbReference type="Proteomes" id="UP000797356">
    <property type="component" value="Chromosome 7"/>
</dbReference>
<dbReference type="InterPro" id="IPR001841">
    <property type="entry name" value="Znf_RING"/>
</dbReference>
<gene>
    <name evidence="3" type="ORF">COCNU_07G002360</name>
</gene>
<dbReference type="SUPFAM" id="SSF57850">
    <property type="entry name" value="RING/U-box"/>
    <property type="match status" value="1"/>
</dbReference>
<dbReference type="EMBL" id="CM017878">
    <property type="protein sequence ID" value="KAG1354124.1"/>
    <property type="molecule type" value="Genomic_DNA"/>
</dbReference>
<organism evidence="3 4">
    <name type="scientific">Cocos nucifera</name>
    <name type="common">Coconut palm</name>
    <dbReference type="NCBI Taxonomy" id="13894"/>
    <lineage>
        <taxon>Eukaryota</taxon>
        <taxon>Viridiplantae</taxon>
        <taxon>Streptophyta</taxon>
        <taxon>Embryophyta</taxon>
        <taxon>Tracheophyta</taxon>
        <taxon>Spermatophyta</taxon>
        <taxon>Magnoliopsida</taxon>
        <taxon>Liliopsida</taxon>
        <taxon>Arecaceae</taxon>
        <taxon>Arecoideae</taxon>
        <taxon>Cocoseae</taxon>
        <taxon>Attaleinae</taxon>
        <taxon>Cocos</taxon>
    </lineage>
</organism>
<dbReference type="InterPro" id="IPR051826">
    <property type="entry name" value="E3_ubiquitin-ligase_domain"/>
</dbReference>
<dbReference type="OrthoDB" id="8062037at2759"/>
<keyword evidence="1" id="KW-0863">Zinc-finger</keyword>
<dbReference type="PANTHER" id="PTHR22765">
    <property type="entry name" value="RING FINGER AND PROTEASE ASSOCIATED DOMAIN-CONTAINING"/>
    <property type="match status" value="1"/>
</dbReference>
<reference evidence="3" key="2">
    <citation type="submission" date="2019-07" db="EMBL/GenBank/DDBJ databases">
        <authorList>
            <person name="Yang Y."/>
            <person name="Bocs S."/>
            <person name="Baudouin L."/>
        </authorList>
    </citation>
    <scope>NUCLEOTIDE SEQUENCE</scope>
    <source>
        <tissue evidence="3">Spear leaf of Hainan Tall coconut</tissue>
    </source>
</reference>
<keyword evidence="4" id="KW-1185">Reference proteome</keyword>
<dbReference type="InterPro" id="IPR013083">
    <property type="entry name" value="Znf_RING/FYVE/PHD"/>
</dbReference>
<accession>A0A8K0N4X2</accession>
<protein>
    <recommendedName>
        <fullName evidence="2">RING-type domain-containing protein</fullName>
    </recommendedName>
</protein>
<dbReference type="Pfam" id="PF13639">
    <property type="entry name" value="zf-RING_2"/>
    <property type="match status" value="1"/>
</dbReference>
<dbReference type="PANTHER" id="PTHR22765:SF434">
    <property type="entry name" value="GB|AAD18119.1-RELATED"/>
    <property type="match status" value="1"/>
</dbReference>
<proteinExistence type="predicted"/>
<dbReference type="SMART" id="SM00184">
    <property type="entry name" value="RING"/>
    <property type="match status" value="1"/>
</dbReference>
<evidence type="ECO:0000256" key="1">
    <source>
        <dbReference type="PROSITE-ProRule" id="PRU00175"/>
    </source>
</evidence>
<sequence>MESSAALDVPYSYKATNHTVFLSQKTTPTSRSPPALSYLQILPAFYHPELPQVRVTINIKEHKVRYLARSLDGVTTVDLVTRGLPPKTQVFDMVTFFVSETAEDAIRAMLAGTILASSKHEFLARYLSHFAHRTAAEAGKKPIDGLELVFDFKLEDVWEYDEARVTAAVANKSIGLAPSWPFPGLEENSCSKEREFPASCPVCLEDYFFPDCIEQELVCTPCFHVFHQRCIARWLNDTCPVCRSKYF</sequence>
<dbReference type="AlphaFoldDB" id="A0A8K0N4X2"/>
<keyword evidence="1" id="KW-0862">Zinc</keyword>
<dbReference type="GO" id="GO:0061630">
    <property type="term" value="F:ubiquitin protein ligase activity"/>
    <property type="evidence" value="ECO:0007669"/>
    <property type="project" value="TreeGrafter"/>
</dbReference>
<reference evidence="3" key="1">
    <citation type="journal article" date="2017" name="Gigascience">
        <title>The genome draft of coconut (Cocos nucifera).</title>
        <authorList>
            <person name="Xiao Y."/>
            <person name="Xu P."/>
            <person name="Fan H."/>
            <person name="Baudouin L."/>
            <person name="Xia W."/>
            <person name="Bocs S."/>
            <person name="Xu J."/>
            <person name="Li Q."/>
            <person name="Guo A."/>
            <person name="Zhou L."/>
            <person name="Li J."/>
            <person name="Wu Y."/>
            <person name="Ma Z."/>
            <person name="Armero A."/>
            <person name="Issali A.E."/>
            <person name="Liu N."/>
            <person name="Peng M."/>
            <person name="Yang Y."/>
        </authorList>
    </citation>
    <scope>NUCLEOTIDE SEQUENCE</scope>
    <source>
        <tissue evidence="3">Spear leaf of Hainan Tall coconut</tissue>
    </source>
</reference>
<dbReference type="Gene3D" id="3.30.40.10">
    <property type="entry name" value="Zinc/RING finger domain, C3HC4 (zinc finger)"/>
    <property type="match status" value="1"/>
</dbReference>
<feature type="domain" description="RING-type" evidence="2">
    <location>
        <begin position="200"/>
        <end position="243"/>
    </location>
</feature>
<dbReference type="GO" id="GO:0008270">
    <property type="term" value="F:zinc ion binding"/>
    <property type="evidence" value="ECO:0007669"/>
    <property type="project" value="UniProtKB-KW"/>
</dbReference>
<evidence type="ECO:0000259" key="2">
    <source>
        <dbReference type="PROSITE" id="PS50089"/>
    </source>
</evidence>